<evidence type="ECO:0000313" key="2">
    <source>
        <dbReference type="EMBL" id="WEK12679.1"/>
    </source>
</evidence>
<feature type="transmembrane region" description="Helical" evidence="1">
    <location>
        <begin position="130"/>
        <end position="152"/>
    </location>
</feature>
<feature type="transmembrane region" description="Helical" evidence="1">
    <location>
        <begin position="69"/>
        <end position="85"/>
    </location>
</feature>
<feature type="transmembrane region" description="Helical" evidence="1">
    <location>
        <begin position="91"/>
        <end position="109"/>
    </location>
</feature>
<dbReference type="EMBL" id="CP119321">
    <property type="protein sequence ID" value="WEK12679.1"/>
    <property type="molecule type" value="Genomic_DNA"/>
</dbReference>
<evidence type="ECO:0000256" key="1">
    <source>
        <dbReference type="SAM" id="Phobius"/>
    </source>
</evidence>
<accession>A0AAJ6B353</accession>
<evidence type="ECO:0000313" key="3">
    <source>
        <dbReference type="Proteomes" id="UP001213972"/>
    </source>
</evidence>
<protein>
    <submittedName>
        <fullName evidence="2">Uncharacterized protein</fullName>
    </submittedName>
</protein>
<dbReference type="Proteomes" id="UP001213972">
    <property type="component" value="Chromosome"/>
</dbReference>
<sequence>MSTAGLTRSWPPLAAWGAGLIQLALGAGILTGTDAAPRAAGILLVVVGAASLGWGALRMAGRTLDRTGLGVALIGVIATGTALLADPARTSVAAVAVAIALDAVIGVTIGRSRRPRTRRAPSPHAVVAGVPPVIGFVLGVVAVAGLVTPALASTEAGRLAPDHSSHDLFVVEPHDH</sequence>
<keyword evidence="1" id="KW-0812">Transmembrane</keyword>
<keyword evidence="1" id="KW-1133">Transmembrane helix</keyword>
<feature type="transmembrane region" description="Helical" evidence="1">
    <location>
        <begin position="36"/>
        <end position="57"/>
    </location>
</feature>
<proteinExistence type="predicted"/>
<dbReference type="AlphaFoldDB" id="A0AAJ6B353"/>
<name>A0AAJ6B353_9MICO</name>
<gene>
    <name evidence="2" type="ORF">P0Y48_09365</name>
</gene>
<keyword evidence="1" id="KW-0472">Membrane</keyword>
<reference evidence="2" key="1">
    <citation type="submission" date="2023-03" db="EMBL/GenBank/DDBJ databases">
        <title>Andean soil-derived lignocellulolytic bacterial consortium as a source of novel taxa and putative plastic-active enzymes.</title>
        <authorList>
            <person name="Diaz-Garcia L."/>
            <person name="Chuvochina M."/>
            <person name="Feuerriegel G."/>
            <person name="Bunk B."/>
            <person name="Sproer C."/>
            <person name="Streit W.R."/>
            <person name="Rodriguez L.M."/>
            <person name="Overmann J."/>
            <person name="Jimenez D.J."/>
        </authorList>
    </citation>
    <scope>NUCLEOTIDE SEQUENCE</scope>
    <source>
        <strain evidence="2">MAG 4610</strain>
    </source>
</reference>
<organism evidence="2 3">
    <name type="scientific">Candidatus Microbacterium phytovorans</name>
    <dbReference type="NCBI Taxonomy" id="3121374"/>
    <lineage>
        <taxon>Bacteria</taxon>
        <taxon>Bacillati</taxon>
        <taxon>Actinomycetota</taxon>
        <taxon>Actinomycetes</taxon>
        <taxon>Micrococcales</taxon>
        <taxon>Microbacteriaceae</taxon>
        <taxon>Microbacterium</taxon>
    </lineage>
</organism>